<feature type="active site" description="Charge relay system" evidence="6">
    <location>
        <position position="201"/>
    </location>
</feature>
<dbReference type="SUPFAM" id="SSF141986">
    <property type="entry name" value="LD-carboxypeptidase A C-terminal domain-like"/>
    <property type="match status" value="1"/>
</dbReference>
<keyword evidence="4" id="KW-0378">Hydrolase</keyword>
<dbReference type="InterPro" id="IPR003507">
    <property type="entry name" value="S66_fam"/>
</dbReference>
<dbReference type="Proteomes" id="UP000231960">
    <property type="component" value="Unassembled WGS sequence"/>
</dbReference>
<dbReference type="EMBL" id="NIPO01000001">
    <property type="protein sequence ID" value="PJR03369.1"/>
    <property type="molecule type" value="Genomic_DNA"/>
</dbReference>
<keyword evidence="2 9" id="KW-0121">Carboxypeptidase</keyword>
<feature type="domain" description="LD-carboxypeptidase N-terminal" evidence="7">
    <location>
        <begin position="13"/>
        <end position="128"/>
    </location>
</feature>
<evidence type="ECO:0000256" key="6">
    <source>
        <dbReference type="PIRSR" id="PIRSR028757-1"/>
    </source>
</evidence>
<dbReference type="SUPFAM" id="SSF52317">
    <property type="entry name" value="Class I glutamine amidotransferase-like"/>
    <property type="match status" value="1"/>
</dbReference>
<dbReference type="PANTHER" id="PTHR30237:SF2">
    <property type="entry name" value="MUREIN TETRAPEPTIDE CARBOXYPEPTIDASE"/>
    <property type="match status" value="1"/>
</dbReference>
<dbReference type="InterPro" id="IPR040921">
    <property type="entry name" value="Peptidase_S66C"/>
</dbReference>
<dbReference type="AlphaFoldDB" id="A0A2M9R3D3"/>
<evidence type="ECO:0000259" key="8">
    <source>
        <dbReference type="Pfam" id="PF17676"/>
    </source>
</evidence>
<accession>A0A2M9R3D3</accession>
<sequence>MLIPPSLKPGDKVAIVCTARKFEPEQCPPAIELMNSIGLEVVLGNTIGKDNFQLGGTDEERADDLQQMINRNDIKAIWIARGGYGTVRIIDKIDFTPLRNQPKWLIGFSDITVLHSHLHHLGLGSLHAIMPFSVPNATDEAKTSLKKALFGEELIYQTNTHSANIQGQATGQLIGGNLSILYSLLGSASSVDTNGKILFIEDLDEYLYHIDRMMQNLRRNGYFEQLNGLIVGGMTDMHDNQIPFGYDAMQIISEIVKPYNIPVCFDFPAGHVPNNLALPFGREVSLNVDLNEVTLKFL</sequence>
<dbReference type="Pfam" id="PF02016">
    <property type="entry name" value="Peptidase_S66"/>
    <property type="match status" value="1"/>
</dbReference>
<protein>
    <submittedName>
        <fullName evidence="9">LD-carboxypeptidase</fullName>
    </submittedName>
</protein>
<evidence type="ECO:0000256" key="2">
    <source>
        <dbReference type="ARBA" id="ARBA00022645"/>
    </source>
</evidence>
<organism evidence="9 10">
    <name type="scientific">Avrilella dinanensis</name>
    <dbReference type="NCBI Taxonomy" id="2008672"/>
    <lineage>
        <taxon>Bacteria</taxon>
        <taxon>Pseudomonadati</taxon>
        <taxon>Bacteroidota</taxon>
        <taxon>Flavobacteriia</taxon>
        <taxon>Flavobacteriales</taxon>
        <taxon>Flavobacteriaceae</taxon>
        <taxon>Avrilella</taxon>
    </lineage>
</organism>
<feature type="active site" description="Charge relay system" evidence="6">
    <location>
        <position position="271"/>
    </location>
</feature>
<reference evidence="9 10" key="1">
    <citation type="submission" date="2017-06" db="EMBL/GenBank/DDBJ databases">
        <title>Description of Avrilella dinanensis gen. nov. sp. nov.</title>
        <authorList>
            <person name="Leyer C."/>
            <person name="Sassi M."/>
            <person name="Minet J."/>
            <person name="Kayal S."/>
            <person name="Cattoir V."/>
        </authorList>
    </citation>
    <scope>NUCLEOTIDE SEQUENCE [LARGE SCALE GENOMIC DNA]</scope>
    <source>
        <strain evidence="9 10">UR159</strain>
    </source>
</reference>
<dbReference type="InterPro" id="IPR027478">
    <property type="entry name" value="LdcA_N"/>
</dbReference>
<dbReference type="GO" id="GO:0008236">
    <property type="term" value="F:serine-type peptidase activity"/>
    <property type="evidence" value="ECO:0007669"/>
    <property type="project" value="UniProtKB-KW"/>
</dbReference>
<dbReference type="CDD" id="cd07025">
    <property type="entry name" value="Peptidase_S66"/>
    <property type="match status" value="1"/>
</dbReference>
<dbReference type="PANTHER" id="PTHR30237">
    <property type="entry name" value="MURAMOYLTETRAPEPTIDE CARBOXYPEPTIDASE"/>
    <property type="match status" value="1"/>
</dbReference>
<dbReference type="PIRSF" id="PIRSF028757">
    <property type="entry name" value="LD-carboxypeptidase"/>
    <property type="match status" value="1"/>
</dbReference>
<proteinExistence type="inferred from homology"/>
<dbReference type="GO" id="GO:0004180">
    <property type="term" value="F:carboxypeptidase activity"/>
    <property type="evidence" value="ECO:0007669"/>
    <property type="project" value="UniProtKB-KW"/>
</dbReference>
<dbReference type="GO" id="GO:0006508">
    <property type="term" value="P:proteolysis"/>
    <property type="evidence" value="ECO:0007669"/>
    <property type="project" value="UniProtKB-KW"/>
</dbReference>
<evidence type="ECO:0000256" key="4">
    <source>
        <dbReference type="ARBA" id="ARBA00022801"/>
    </source>
</evidence>
<dbReference type="Gene3D" id="3.50.30.60">
    <property type="entry name" value="LD-carboxypeptidase A C-terminal domain-like"/>
    <property type="match status" value="1"/>
</dbReference>
<name>A0A2M9R3D3_9FLAO</name>
<dbReference type="InterPro" id="IPR029062">
    <property type="entry name" value="Class_I_gatase-like"/>
</dbReference>
<evidence type="ECO:0000256" key="3">
    <source>
        <dbReference type="ARBA" id="ARBA00022670"/>
    </source>
</evidence>
<keyword evidence="3" id="KW-0645">Protease</keyword>
<evidence type="ECO:0000256" key="5">
    <source>
        <dbReference type="ARBA" id="ARBA00022825"/>
    </source>
</evidence>
<feature type="active site" description="Nucleophile" evidence="6">
    <location>
        <position position="109"/>
    </location>
</feature>
<feature type="domain" description="LD-carboxypeptidase C-terminal" evidence="8">
    <location>
        <begin position="170"/>
        <end position="286"/>
    </location>
</feature>
<dbReference type="InterPro" id="IPR040449">
    <property type="entry name" value="Peptidase_S66_N"/>
</dbReference>
<evidence type="ECO:0000259" key="7">
    <source>
        <dbReference type="Pfam" id="PF02016"/>
    </source>
</evidence>
<dbReference type="Gene3D" id="3.40.50.10740">
    <property type="entry name" value="Class I glutamine amidotransferase-like"/>
    <property type="match status" value="1"/>
</dbReference>
<dbReference type="RefSeq" id="WP_100676937.1">
    <property type="nucleotide sequence ID" value="NZ_NIPO01000001.1"/>
</dbReference>
<dbReference type="Pfam" id="PF17676">
    <property type="entry name" value="Peptidase_S66C"/>
    <property type="match status" value="1"/>
</dbReference>
<evidence type="ECO:0000256" key="1">
    <source>
        <dbReference type="ARBA" id="ARBA00010233"/>
    </source>
</evidence>
<keyword evidence="5" id="KW-0720">Serine protease</keyword>
<comment type="similarity">
    <text evidence="1">Belongs to the peptidase S66 family.</text>
</comment>
<evidence type="ECO:0000313" key="9">
    <source>
        <dbReference type="EMBL" id="PJR03369.1"/>
    </source>
</evidence>
<keyword evidence="10" id="KW-1185">Reference proteome</keyword>
<gene>
    <name evidence="9" type="ORF">CDL10_01750</name>
</gene>
<dbReference type="InterPro" id="IPR027461">
    <property type="entry name" value="Carboxypeptidase_A_C_sf"/>
</dbReference>
<dbReference type="OrthoDB" id="9807329at2"/>
<comment type="caution">
    <text evidence="9">The sequence shown here is derived from an EMBL/GenBank/DDBJ whole genome shotgun (WGS) entry which is preliminary data.</text>
</comment>
<evidence type="ECO:0000313" key="10">
    <source>
        <dbReference type="Proteomes" id="UP000231960"/>
    </source>
</evidence>